<dbReference type="EC" id="2.1.1.64" evidence="5"/>
<proteinExistence type="inferred from homology"/>
<sequence length="271" mass="28298">MLASIQRVAWNQARRWASTINPAEQAKFAALAPSWWSADSPAAALHALNPARVKFIALAYASAQANAGLAPNHASARVLDVGCGGGVLAEPLARLGFGSVKGIDISQANVDAARAHASSTMAVGSGIGSLEYEAIAAEDHVAKYPDQLFDVVVASEVIEHVADVPLFVSSLASLVAPSGTLVISTLNRTALSYATAIVGAERVCRILPEGTHDWNAFLTPDELEAHFDAAGLDLGLIAGMIPDPIERAFTLHPDHLSINYIAAATPRPAQL</sequence>
<evidence type="ECO:0000313" key="7">
    <source>
        <dbReference type="Proteomes" id="UP000054408"/>
    </source>
</evidence>
<feature type="binding site" evidence="5">
    <location>
        <position position="155"/>
    </location>
    <ligand>
        <name>S-adenosyl-L-methionine</name>
        <dbReference type="ChEBI" id="CHEBI:59789"/>
    </ligand>
</feature>
<feature type="binding site" evidence="5">
    <location>
        <position position="82"/>
    </location>
    <ligand>
        <name>S-adenosyl-L-methionine</name>
        <dbReference type="ChEBI" id="CHEBI:59789"/>
    </ligand>
</feature>
<dbReference type="OMA" id="LASRWWD"/>
<dbReference type="Pfam" id="PF13489">
    <property type="entry name" value="Methyltransf_23"/>
    <property type="match status" value="1"/>
</dbReference>
<keyword evidence="1 5" id="KW-0489">Methyltransferase</keyword>
<dbReference type="GO" id="GO:0032259">
    <property type="term" value="P:methylation"/>
    <property type="evidence" value="ECO:0007669"/>
    <property type="project" value="UniProtKB-KW"/>
</dbReference>
<dbReference type="GO" id="GO:0120537">
    <property type="term" value="F:3-demethylubiquinone 3-O-methyltransferase activity"/>
    <property type="evidence" value="ECO:0007669"/>
    <property type="project" value="RHEA"/>
</dbReference>
<gene>
    <name evidence="6" type="ORF">AMSG_00167</name>
</gene>
<dbReference type="AlphaFoldDB" id="A0A0L0D0Z4"/>
<dbReference type="Gene3D" id="3.40.50.150">
    <property type="entry name" value="Vaccinia Virus protein VP39"/>
    <property type="match status" value="1"/>
</dbReference>
<evidence type="ECO:0000256" key="3">
    <source>
        <dbReference type="ARBA" id="ARBA00022688"/>
    </source>
</evidence>
<dbReference type="GO" id="GO:0061542">
    <property type="term" value="F:3-demethylubiquinol 3-O-methyltransferase activity"/>
    <property type="evidence" value="ECO:0007669"/>
    <property type="project" value="UniProtKB-UniRule"/>
</dbReference>
<comment type="function">
    <text evidence="5">O-methyltransferase required for two non-consecutive steps during ubiquinone biosynthesis. Catalyzes the 2 O-methylation of 3,4-dihydroxy-5-(all-trans-polyprenyl)benzoic acid into 4-hydroxy-3-methoxy-5-(all-trans-polyprenyl)benzoic acid. Also catalyzes the last step of ubiquinone biosynthesis by mediating methylation of 3-demethylubiquinone into ubiquinone. Also able to mediate the methylation of 3-demethylubiquinol into ubiquinol.</text>
</comment>
<dbReference type="SUPFAM" id="SSF53335">
    <property type="entry name" value="S-adenosyl-L-methionine-dependent methyltransferases"/>
    <property type="match status" value="1"/>
</dbReference>
<feature type="binding site" evidence="5">
    <location>
        <position position="52"/>
    </location>
    <ligand>
        <name>S-adenosyl-L-methionine</name>
        <dbReference type="ChEBI" id="CHEBI:59789"/>
    </ligand>
</feature>
<comment type="catalytic activity">
    <reaction evidence="5">
        <text>a 3-demethylubiquinol + S-adenosyl-L-methionine = a ubiquinol + S-adenosyl-L-homocysteine + H(+)</text>
        <dbReference type="Rhea" id="RHEA:44380"/>
        <dbReference type="Rhea" id="RHEA-COMP:9566"/>
        <dbReference type="Rhea" id="RHEA-COMP:10914"/>
        <dbReference type="ChEBI" id="CHEBI:15378"/>
        <dbReference type="ChEBI" id="CHEBI:17976"/>
        <dbReference type="ChEBI" id="CHEBI:57856"/>
        <dbReference type="ChEBI" id="CHEBI:59789"/>
        <dbReference type="ChEBI" id="CHEBI:84422"/>
        <dbReference type="EC" id="2.1.1.64"/>
    </reaction>
</comment>
<dbReference type="STRING" id="461836.A0A0L0D0Z4"/>
<protein>
    <recommendedName>
        <fullName evidence="5">Ubiquinone biosynthesis O-methyltransferase, mitochondrial</fullName>
    </recommendedName>
    <alternativeName>
        <fullName evidence="5">3-demethylubiquinol 3-O-methyltransferase</fullName>
        <ecNumber evidence="5">2.1.1.64</ecNumber>
    </alternativeName>
    <alternativeName>
        <fullName evidence="5">3-demethylubiquinone 3-O-methyltransferase</fullName>
        <ecNumber evidence="5">2.1.1.-</ecNumber>
    </alternativeName>
    <alternativeName>
        <fullName evidence="5">Polyprenyldihydroxybenzoate methyltransferase</fullName>
        <ecNumber evidence="5">2.1.1.114</ecNumber>
    </alternativeName>
</protein>
<dbReference type="EC" id="2.1.1.-" evidence="5"/>
<keyword evidence="5" id="KW-0460">Magnesium</keyword>
<dbReference type="eggNOG" id="KOG1270">
    <property type="taxonomic scope" value="Eukaryota"/>
</dbReference>
<evidence type="ECO:0000256" key="4">
    <source>
        <dbReference type="ARBA" id="ARBA00022691"/>
    </source>
</evidence>
<dbReference type="NCBIfam" id="TIGR01983">
    <property type="entry name" value="UbiG"/>
    <property type="match status" value="1"/>
</dbReference>
<keyword evidence="5" id="KW-0999">Mitochondrion inner membrane</keyword>
<evidence type="ECO:0000256" key="5">
    <source>
        <dbReference type="HAMAP-Rule" id="MF_03190"/>
    </source>
</evidence>
<feature type="binding site" evidence="5">
    <location>
        <position position="104"/>
    </location>
    <ligand>
        <name>S-adenosyl-L-methionine</name>
        <dbReference type="ChEBI" id="CHEBI:59789"/>
    </ligand>
</feature>
<dbReference type="GO" id="GO:0046872">
    <property type="term" value="F:metal ion binding"/>
    <property type="evidence" value="ECO:0007669"/>
    <property type="project" value="UniProtKB-KW"/>
</dbReference>
<dbReference type="Proteomes" id="UP000054408">
    <property type="component" value="Unassembled WGS sequence"/>
</dbReference>
<dbReference type="CDD" id="cd02440">
    <property type="entry name" value="AdoMet_MTases"/>
    <property type="match status" value="1"/>
</dbReference>
<dbReference type="RefSeq" id="XP_013763029.1">
    <property type="nucleotide sequence ID" value="XM_013907575.1"/>
</dbReference>
<dbReference type="UniPathway" id="UPA00232"/>
<dbReference type="InterPro" id="IPR010233">
    <property type="entry name" value="UbiG_MeTrfase"/>
</dbReference>
<dbReference type="HAMAP" id="MF_00472">
    <property type="entry name" value="UbiG"/>
    <property type="match status" value="1"/>
</dbReference>
<comment type="catalytic activity">
    <reaction evidence="5">
        <text>a 3,4-dihydroxy-5-(all-trans-polyprenyl)benzoate + S-adenosyl-L-methionine = a 4-hydroxy-3-methoxy-5-(all-trans-polyprenyl)benzoate + S-adenosyl-L-homocysteine + H(+)</text>
        <dbReference type="Rhea" id="RHEA:44452"/>
        <dbReference type="Rhea" id="RHEA-COMP:10930"/>
        <dbReference type="Rhea" id="RHEA-COMP:10931"/>
        <dbReference type="ChEBI" id="CHEBI:15378"/>
        <dbReference type="ChEBI" id="CHEBI:57856"/>
        <dbReference type="ChEBI" id="CHEBI:59789"/>
        <dbReference type="ChEBI" id="CHEBI:64694"/>
        <dbReference type="ChEBI" id="CHEBI:84443"/>
        <dbReference type="EC" id="2.1.1.114"/>
    </reaction>
</comment>
<comment type="subcellular location">
    <subcellularLocation>
        <location evidence="5">Mitochondrion inner membrane</location>
        <topology evidence="5">Peripheral membrane protein</topology>
        <orientation evidence="5">Matrix side</orientation>
    </subcellularLocation>
</comment>
<comment type="pathway">
    <text evidence="5">Cofactor biosynthesis; ubiquinone biosynthesis.</text>
</comment>
<dbReference type="OrthoDB" id="3265906at2759"/>
<organism evidence="6 7">
    <name type="scientific">Thecamonas trahens ATCC 50062</name>
    <dbReference type="NCBI Taxonomy" id="461836"/>
    <lineage>
        <taxon>Eukaryota</taxon>
        <taxon>Apusozoa</taxon>
        <taxon>Apusomonadida</taxon>
        <taxon>Apusomonadidae</taxon>
        <taxon>Thecamonas</taxon>
    </lineage>
</organism>
<dbReference type="GO" id="GO:0031314">
    <property type="term" value="C:extrinsic component of mitochondrial inner membrane"/>
    <property type="evidence" value="ECO:0007669"/>
    <property type="project" value="UniProtKB-UniRule"/>
</dbReference>
<evidence type="ECO:0000256" key="1">
    <source>
        <dbReference type="ARBA" id="ARBA00022603"/>
    </source>
</evidence>
<accession>A0A0L0D0Z4</accession>
<keyword evidence="5" id="KW-0472">Membrane</keyword>
<feature type="binding site" evidence="5">
    <location>
        <position position="159"/>
    </location>
    <ligand>
        <name>Mg(2+)</name>
        <dbReference type="ChEBI" id="CHEBI:18420"/>
    </ligand>
</feature>
<name>A0A0L0D0Z4_THETB</name>
<keyword evidence="5" id="KW-0496">Mitochondrion</keyword>
<feature type="binding site" evidence="5">
    <location>
        <position position="156"/>
    </location>
    <ligand>
        <name>Mg(2+)</name>
        <dbReference type="ChEBI" id="CHEBI:18420"/>
    </ligand>
</feature>
<dbReference type="PANTHER" id="PTHR43464:SF19">
    <property type="entry name" value="UBIQUINONE BIOSYNTHESIS O-METHYLTRANSFERASE, MITOCHONDRIAL"/>
    <property type="match status" value="1"/>
</dbReference>
<evidence type="ECO:0000256" key="2">
    <source>
        <dbReference type="ARBA" id="ARBA00022679"/>
    </source>
</evidence>
<dbReference type="InterPro" id="IPR029063">
    <property type="entry name" value="SAM-dependent_MTases_sf"/>
</dbReference>
<keyword evidence="5" id="KW-0479">Metal-binding</keyword>
<comment type="subunit">
    <text evidence="5">Component of a multi-subunit COQ enzyme complex.</text>
</comment>
<dbReference type="EC" id="2.1.1.114" evidence="5"/>
<comment type="cofactor">
    <cofactor evidence="5">
        <name>Mg(2+)</name>
        <dbReference type="ChEBI" id="CHEBI:18420"/>
    </cofactor>
</comment>
<evidence type="ECO:0000313" key="6">
    <source>
        <dbReference type="EMBL" id="KNC46049.1"/>
    </source>
</evidence>
<keyword evidence="4 5" id="KW-0949">S-adenosyl-L-methionine</keyword>
<reference evidence="6 7" key="1">
    <citation type="submission" date="2010-05" db="EMBL/GenBank/DDBJ databases">
        <title>The Genome Sequence of Thecamonas trahens ATCC 50062.</title>
        <authorList>
            <consortium name="The Broad Institute Genome Sequencing Platform"/>
            <person name="Russ C."/>
            <person name="Cuomo C."/>
            <person name="Shea T."/>
            <person name="Young S.K."/>
            <person name="Zeng Q."/>
            <person name="Koehrsen M."/>
            <person name="Haas B."/>
            <person name="Borodovsky M."/>
            <person name="Guigo R."/>
            <person name="Alvarado L."/>
            <person name="Berlin A."/>
            <person name="Bochicchio J."/>
            <person name="Borenstein D."/>
            <person name="Chapman S."/>
            <person name="Chen Z."/>
            <person name="Freedman E."/>
            <person name="Gellesch M."/>
            <person name="Goldberg J."/>
            <person name="Griggs A."/>
            <person name="Gujja S."/>
            <person name="Heilman E."/>
            <person name="Heiman D."/>
            <person name="Hepburn T."/>
            <person name="Howarth C."/>
            <person name="Jen D."/>
            <person name="Larson L."/>
            <person name="Mehta T."/>
            <person name="Park D."/>
            <person name="Pearson M."/>
            <person name="Roberts A."/>
            <person name="Saif S."/>
            <person name="Shenoy N."/>
            <person name="Sisk P."/>
            <person name="Stolte C."/>
            <person name="Sykes S."/>
            <person name="Thomson T."/>
            <person name="Walk T."/>
            <person name="White J."/>
            <person name="Yandava C."/>
            <person name="Burger G."/>
            <person name="Gray M.W."/>
            <person name="Holland P.W.H."/>
            <person name="King N."/>
            <person name="Lang F.B.F."/>
            <person name="Roger A.J."/>
            <person name="Ruiz-Trillo I."/>
            <person name="Lander E."/>
            <person name="Nusbaum C."/>
        </authorList>
    </citation>
    <scope>NUCLEOTIDE SEQUENCE [LARGE SCALE GENOMIC DNA]</scope>
    <source>
        <strain evidence="6 7">ATCC 50062</strain>
    </source>
</reference>
<dbReference type="EMBL" id="GL349433">
    <property type="protein sequence ID" value="KNC46049.1"/>
    <property type="molecule type" value="Genomic_DNA"/>
</dbReference>
<comment type="similarity">
    <text evidence="5">Belongs to the class I-like SAM-binding methyltransferase superfamily. UbiG/COQ3 family.</text>
</comment>
<dbReference type="PANTHER" id="PTHR43464">
    <property type="entry name" value="METHYLTRANSFERASE"/>
    <property type="match status" value="1"/>
</dbReference>
<keyword evidence="7" id="KW-1185">Reference proteome</keyword>
<dbReference type="GO" id="GO:0010420">
    <property type="term" value="F:polyprenyldihydroxybenzoate methyltransferase activity"/>
    <property type="evidence" value="ECO:0007669"/>
    <property type="project" value="UniProtKB-UniRule"/>
</dbReference>
<comment type="catalytic activity">
    <reaction evidence="5">
        <text>a 3-demethylubiquinone + S-adenosyl-L-methionine = a ubiquinone + S-adenosyl-L-homocysteine</text>
        <dbReference type="Rhea" id="RHEA:81215"/>
        <dbReference type="Rhea" id="RHEA-COMP:9565"/>
        <dbReference type="Rhea" id="RHEA-COMP:19654"/>
        <dbReference type="ChEBI" id="CHEBI:16389"/>
        <dbReference type="ChEBI" id="CHEBI:57856"/>
        <dbReference type="ChEBI" id="CHEBI:59789"/>
        <dbReference type="ChEBI" id="CHEBI:231825"/>
    </reaction>
</comment>
<dbReference type="GeneID" id="25559986"/>
<keyword evidence="2 5" id="KW-0808">Transferase</keyword>
<feature type="binding site" evidence="5">
    <location>
        <position position="160"/>
    </location>
    <ligand>
        <name>Mg(2+)</name>
        <dbReference type="ChEBI" id="CHEBI:18420"/>
    </ligand>
</feature>
<keyword evidence="6" id="KW-0830">Ubiquinone</keyword>
<keyword evidence="3 5" id="KW-0831">Ubiquinone biosynthesis</keyword>